<proteinExistence type="predicted"/>
<evidence type="ECO:0008006" key="5">
    <source>
        <dbReference type="Google" id="ProtNLM"/>
    </source>
</evidence>
<reference evidence="3 4" key="1">
    <citation type="journal article" date="2016" name="Genome Biol. Evol.">
        <title>Divergent and convergent evolution of fungal pathogenicity.</title>
        <authorList>
            <person name="Shang Y."/>
            <person name="Xiao G."/>
            <person name="Zheng P."/>
            <person name="Cen K."/>
            <person name="Zhan S."/>
            <person name="Wang C."/>
        </authorList>
    </citation>
    <scope>NUCLEOTIDE SEQUENCE [LARGE SCALE GENOMIC DNA]</scope>
    <source>
        <strain evidence="3 4">ARSEF 2679</strain>
    </source>
</reference>
<dbReference type="RefSeq" id="XP_018703151.1">
    <property type="nucleotide sequence ID" value="XM_018849653.1"/>
</dbReference>
<evidence type="ECO:0000313" key="4">
    <source>
        <dbReference type="Proteomes" id="UP000076744"/>
    </source>
</evidence>
<keyword evidence="4" id="KW-1185">Reference proteome</keyword>
<feature type="transmembrane region" description="Helical" evidence="2">
    <location>
        <begin position="583"/>
        <end position="608"/>
    </location>
</feature>
<feature type="transmembrane region" description="Helical" evidence="2">
    <location>
        <begin position="211"/>
        <end position="234"/>
    </location>
</feature>
<keyword evidence="2" id="KW-1133">Transmembrane helix</keyword>
<dbReference type="GeneID" id="30022341"/>
<dbReference type="Proteomes" id="UP000076744">
    <property type="component" value="Unassembled WGS sequence"/>
</dbReference>
<feature type="transmembrane region" description="Helical" evidence="2">
    <location>
        <begin position="178"/>
        <end position="199"/>
    </location>
</feature>
<dbReference type="OrthoDB" id="3057599at2759"/>
<feature type="transmembrane region" description="Helical" evidence="2">
    <location>
        <begin position="287"/>
        <end position="307"/>
    </location>
</feature>
<dbReference type="EMBL" id="AZHB01000015">
    <property type="protein sequence ID" value="OAA60038.1"/>
    <property type="molecule type" value="Genomic_DNA"/>
</dbReference>
<dbReference type="InterPro" id="IPR021840">
    <property type="entry name" value="DUF3433"/>
</dbReference>
<sequence length="733" mass="81530">MQLPMSAAMRGPAPMADLKDELTLAAGKVTPGVDDTPYIQYALTALTRDRSDPQAQPHFSPQSASEYYKHLRRTNTVGEVPSRNLPATAPEPASEEAAPLRRLSPRPDAHLPVPAPVQQGNDSPVISIPIGDSWGLKDPSSAHWVAVTEDMRQSLDPHGRTYPPLAYKPSILRPFSMMILMTLSLCMMAALIFCVQYSAQHDGLTPYPGSLYTAQFFVFRILPQLLGAVILIYAQSILNTALRVLPFVSLADEDPQQRYLALFAELYAKSLLYPQLVGPWQIMLFDLATWLALFTVPLLSASFTCIYENHSWVWSPVPIVVWALVALYGLLVISTALNMVFWFGKWTGFSWDVRSIGDLLPLLNRSNAIASFDPQTLSGSRADFKTDLRDRWFDRLGYWRSSDMITGGIWYSIGAVGARGNDARVVAGMRRDSAPKVSMDSEATAAPRNWRRVYERHLPFCIRSVPLIMYTVVCALLVVALLVVSFLPQTRIDDGFRPLLAARPGNNAFSAANFLNAFVPSLIGMVFWMLFQPIDMAFRRLQPWADLGQLEGATASKSILADYAACLPLQVTWRAARNGHWRVALLSIMAQALVAIPVLGGGVFMALAREDGQVRMYPSMPVFGVLVAFLLLYVGCLSLAIPRRGQFELPRPVTSIAAIMSLCSAKELTQDSAFRSVRSRQDLEGRLGVGRDPREETVWFYGVVAGRDEHRVSVRRMQRYTEKPKIRTIEAMV</sequence>
<feature type="transmembrane region" description="Helical" evidence="2">
    <location>
        <begin position="620"/>
        <end position="641"/>
    </location>
</feature>
<organism evidence="3 4">
    <name type="scientific">Cordyceps fumosorosea (strain ARSEF 2679)</name>
    <name type="common">Isaria fumosorosea</name>
    <dbReference type="NCBI Taxonomy" id="1081104"/>
    <lineage>
        <taxon>Eukaryota</taxon>
        <taxon>Fungi</taxon>
        <taxon>Dikarya</taxon>
        <taxon>Ascomycota</taxon>
        <taxon>Pezizomycotina</taxon>
        <taxon>Sordariomycetes</taxon>
        <taxon>Hypocreomycetidae</taxon>
        <taxon>Hypocreales</taxon>
        <taxon>Cordycipitaceae</taxon>
        <taxon>Cordyceps</taxon>
    </lineage>
</organism>
<name>A0A167SXQ4_CORFA</name>
<feature type="transmembrane region" description="Helical" evidence="2">
    <location>
        <begin position="508"/>
        <end position="531"/>
    </location>
</feature>
<accession>A0A167SXQ4</accession>
<dbReference type="PANTHER" id="PTHR37544:SF1">
    <property type="entry name" value="PHOSPHORIBOSYLAMINOIMIDAZOLE-SUCCINOCARBOXAMIDE SYNTHASE"/>
    <property type="match status" value="1"/>
</dbReference>
<gene>
    <name evidence="3" type="ORF">ISF_06049</name>
</gene>
<keyword evidence="2" id="KW-0812">Transmembrane</keyword>
<dbReference type="AlphaFoldDB" id="A0A167SXQ4"/>
<protein>
    <recommendedName>
        <fullName evidence="5">Phosphoribosylaminoimidazole-succinocarboxamide synthase</fullName>
    </recommendedName>
</protein>
<feature type="transmembrane region" description="Helical" evidence="2">
    <location>
        <begin position="467"/>
        <end position="488"/>
    </location>
</feature>
<keyword evidence="2" id="KW-0472">Membrane</keyword>
<evidence type="ECO:0000256" key="2">
    <source>
        <dbReference type="SAM" id="Phobius"/>
    </source>
</evidence>
<dbReference type="STRING" id="1081104.A0A167SXQ4"/>
<feature type="compositionally biased region" description="Low complexity" evidence="1">
    <location>
        <begin position="86"/>
        <end position="97"/>
    </location>
</feature>
<evidence type="ECO:0000256" key="1">
    <source>
        <dbReference type="SAM" id="MobiDB-lite"/>
    </source>
</evidence>
<feature type="transmembrane region" description="Helical" evidence="2">
    <location>
        <begin position="319"/>
        <end position="344"/>
    </location>
</feature>
<feature type="region of interest" description="Disordered" evidence="1">
    <location>
        <begin position="76"/>
        <end position="122"/>
    </location>
</feature>
<comment type="caution">
    <text evidence="3">The sequence shown here is derived from an EMBL/GenBank/DDBJ whole genome shotgun (WGS) entry which is preliminary data.</text>
</comment>
<dbReference type="PANTHER" id="PTHR37544">
    <property type="entry name" value="SPRAY-RELATED"/>
    <property type="match status" value="1"/>
</dbReference>
<evidence type="ECO:0000313" key="3">
    <source>
        <dbReference type="EMBL" id="OAA60038.1"/>
    </source>
</evidence>
<dbReference type="Pfam" id="PF11915">
    <property type="entry name" value="DUF3433"/>
    <property type="match status" value="1"/>
</dbReference>